<dbReference type="GO" id="GO:0016787">
    <property type="term" value="F:hydrolase activity"/>
    <property type="evidence" value="ECO:0007669"/>
    <property type="project" value="UniProtKB-KW"/>
</dbReference>
<gene>
    <name evidence="2" type="ORF">GCM10025876_28910</name>
</gene>
<dbReference type="Proteomes" id="UP001157125">
    <property type="component" value="Unassembled WGS sequence"/>
</dbReference>
<evidence type="ECO:0000313" key="2">
    <source>
        <dbReference type="EMBL" id="GMA36687.1"/>
    </source>
</evidence>
<dbReference type="Pfam" id="PF00561">
    <property type="entry name" value="Abhydrolase_1"/>
    <property type="match status" value="1"/>
</dbReference>
<dbReference type="SUPFAM" id="SSF53474">
    <property type="entry name" value="alpha/beta-Hydrolases"/>
    <property type="match status" value="1"/>
</dbReference>
<proteinExistence type="predicted"/>
<dbReference type="PANTHER" id="PTHR43433">
    <property type="entry name" value="HYDROLASE, ALPHA/BETA FOLD FAMILY PROTEIN"/>
    <property type="match status" value="1"/>
</dbReference>
<organism evidence="2 3">
    <name type="scientific">Demequina litorisediminis</name>
    <dbReference type="NCBI Taxonomy" id="1849022"/>
    <lineage>
        <taxon>Bacteria</taxon>
        <taxon>Bacillati</taxon>
        <taxon>Actinomycetota</taxon>
        <taxon>Actinomycetes</taxon>
        <taxon>Micrococcales</taxon>
        <taxon>Demequinaceae</taxon>
        <taxon>Demequina</taxon>
    </lineage>
</organism>
<dbReference type="EMBL" id="BSUN01000001">
    <property type="protein sequence ID" value="GMA36687.1"/>
    <property type="molecule type" value="Genomic_DNA"/>
</dbReference>
<reference evidence="3" key="1">
    <citation type="journal article" date="2019" name="Int. J. Syst. Evol. Microbiol.">
        <title>The Global Catalogue of Microorganisms (GCM) 10K type strain sequencing project: providing services to taxonomists for standard genome sequencing and annotation.</title>
        <authorList>
            <consortium name="The Broad Institute Genomics Platform"/>
            <consortium name="The Broad Institute Genome Sequencing Center for Infectious Disease"/>
            <person name="Wu L."/>
            <person name="Ma J."/>
        </authorList>
    </citation>
    <scope>NUCLEOTIDE SEQUENCE [LARGE SCALE GENOMIC DNA]</scope>
    <source>
        <strain evidence="3">NBRC 112299</strain>
    </source>
</reference>
<evidence type="ECO:0000259" key="1">
    <source>
        <dbReference type="Pfam" id="PF00561"/>
    </source>
</evidence>
<sequence length="246" mass="25654">MTGTPIVLLNAFPVDRAQWEGLLSVLGSDVRGDVITFDMPGIGEMPLPDEEPGLELIADAAVLAMREATGADAAHWIGCSMGGYVAMAVAERHPDAVAGLGLIATKAAADTEEAAAKRRATADAVENRDGVEDAAALAEGLVGTRGPRREELVEWVTRNIARHRGDGVAWGQRAMASRPDRLEVLRGVDGPAVVIAGEWDSITPREQVDAMADALGVTTTVIAGVGHLAAFEDPAAVARALAPLLR</sequence>
<keyword evidence="3" id="KW-1185">Reference proteome</keyword>
<keyword evidence="2" id="KW-0378">Hydrolase</keyword>
<evidence type="ECO:0000313" key="3">
    <source>
        <dbReference type="Proteomes" id="UP001157125"/>
    </source>
</evidence>
<dbReference type="InterPro" id="IPR000073">
    <property type="entry name" value="AB_hydrolase_1"/>
</dbReference>
<accession>A0ABQ6IFK9</accession>
<dbReference type="PANTHER" id="PTHR43433:SF5">
    <property type="entry name" value="AB HYDROLASE-1 DOMAIN-CONTAINING PROTEIN"/>
    <property type="match status" value="1"/>
</dbReference>
<dbReference type="InterPro" id="IPR050471">
    <property type="entry name" value="AB_hydrolase"/>
</dbReference>
<name>A0ABQ6IFK9_9MICO</name>
<comment type="caution">
    <text evidence="2">The sequence shown here is derived from an EMBL/GenBank/DDBJ whole genome shotgun (WGS) entry which is preliminary data.</text>
</comment>
<dbReference type="InterPro" id="IPR029058">
    <property type="entry name" value="AB_hydrolase_fold"/>
</dbReference>
<dbReference type="Gene3D" id="3.40.50.1820">
    <property type="entry name" value="alpha/beta hydrolase"/>
    <property type="match status" value="1"/>
</dbReference>
<dbReference type="RefSeq" id="WP_284328697.1">
    <property type="nucleotide sequence ID" value="NZ_BSUN01000001.1"/>
</dbReference>
<protein>
    <submittedName>
        <fullName evidence="2">Alpha/beta hydrolase</fullName>
    </submittedName>
</protein>
<feature type="domain" description="AB hydrolase-1" evidence="1">
    <location>
        <begin position="5"/>
        <end position="234"/>
    </location>
</feature>
<dbReference type="PRINTS" id="PR00111">
    <property type="entry name" value="ABHYDROLASE"/>
</dbReference>